<dbReference type="RefSeq" id="XP_009167484.1">
    <property type="nucleotide sequence ID" value="XM_009169220.1"/>
</dbReference>
<dbReference type="KEGG" id="ovi:T265_04471"/>
<organism evidence="2 3">
    <name type="scientific">Opisthorchis viverrini</name>
    <name type="common">Southeast Asian liver fluke</name>
    <dbReference type="NCBI Taxonomy" id="6198"/>
    <lineage>
        <taxon>Eukaryota</taxon>
        <taxon>Metazoa</taxon>
        <taxon>Spiralia</taxon>
        <taxon>Lophotrochozoa</taxon>
        <taxon>Platyhelminthes</taxon>
        <taxon>Trematoda</taxon>
        <taxon>Digenea</taxon>
        <taxon>Opisthorchiida</taxon>
        <taxon>Opisthorchiata</taxon>
        <taxon>Opisthorchiidae</taxon>
        <taxon>Opisthorchis</taxon>
    </lineage>
</organism>
<dbReference type="OrthoDB" id="68483at2759"/>
<evidence type="ECO:0000313" key="3">
    <source>
        <dbReference type="Proteomes" id="UP000054324"/>
    </source>
</evidence>
<dbReference type="Proteomes" id="UP000054324">
    <property type="component" value="Unassembled WGS sequence"/>
</dbReference>
<evidence type="ECO:0000256" key="1">
    <source>
        <dbReference type="SAM" id="MobiDB-lite"/>
    </source>
</evidence>
<dbReference type="AlphaFoldDB" id="A0A074ZNU9"/>
<proteinExistence type="predicted"/>
<dbReference type="GeneID" id="20318653"/>
<reference evidence="2 3" key="1">
    <citation type="submission" date="2013-11" db="EMBL/GenBank/DDBJ databases">
        <title>Opisthorchis viverrini - life in the bile duct.</title>
        <authorList>
            <person name="Young N.D."/>
            <person name="Nagarajan N."/>
            <person name="Lin S.J."/>
            <person name="Korhonen P.K."/>
            <person name="Jex A.R."/>
            <person name="Hall R.S."/>
            <person name="Safavi-Hemami H."/>
            <person name="Kaewkong W."/>
            <person name="Bertrand D."/>
            <person name="Gao S."/>
            <person name="Seet Q."/>
            <person name="Wongkham S."/>
            <person name="Teh B.T."/>
            <person name="Wongkham C."/>
            <person name="Intapan P.M."/>
            <person name="Maleewong W."/>
            <person name="Yang X."/>
            <person name="Hu M."/>
            <person name="Wang Z."/>
            <person name="Hofmann A."/>
            <person name="Sternberg P.W."/>
            <person name="Tan P."/>
            <person name="Wang J."/>
            <person name="Gasser R.B."/>
        </authorList>
    </citation>
    <scope>NUCLEOTIDE SEQUENCE [LARGE SCALE GENOMIC DNA]</scope>
</reference>
<dbReference type="CTD" id="20318653"/>
<dbReference type="EMBL" id="KL596692">
    <property type="protein sequence ID" value="KER28781.1"/>
    <property type="molecule type" value="Genomic_DNA"/>
</dbReference>
<accession>A0A074ZNU9</accession>
<protein>
    <submittedName>
        <fullName evidence="2">Uncharacterized protein</fullName>
    </submittedName>
</protein>
<gene>
    <name evidence="2" type="ORF">T265_04471</name>
</gene>
<keyword evidence="3" id="KW-1185">Reference proteome</keyword>
<feature type="region of interest" description="Disordered" evidence="1">
    <location>
        <begin position="193"/>
        <end position="212"/>
    </location>
</feature>
<sequence>MCCTQTASCFSWHDIRDIAGQWSLKQCNNHPSIAPFRCPSAMPPEGYTRVGILPGSPSLDRGSRGAKVGFEPRTFRSCHYPTTGLIPGSQVNRSTVAPFRCLTAMPHEGGTRAGILPDCPSLDRGSQEAKVGFEPRTFRSVNSRSNHLVHLAPSQVSETVAVHPVNAFILCYKVIRYSPLSFPVSTELSKKDLHQVEGPRSQSTGYISSRRPCDTPKKMTVDLFAELSNWLANVSSPVEETSSVRS</sequence>
<evidence type="ECO:0000313" key="2">
    <source>
        <dbReference type="EMBL" id="KER28781.1"/>
    </source>
</evidence>
<name>A0A074ZNU9_OPIVI</name>